<evidence type="ECO:0000256" key="3">
    <source>
        <dbReference type="ARBA" id="ARBA00022525"/>
    </source>
</evidence>
<comment type="similarity">
    <text evidence="2">Belongs to the adrenomedullin family.</text>
</comment>
<dbReference type="Proteomes" id="UP000465112">
    <property type="component" value="Chromosome 21"/>
</dbReference>
<dbReference type="InterPro" id="IPR051665">
    <property type="entry name" value="Adrenomedullin-reg_peptide"/>
</dbReference>
<name>A0A6A5E133_PERFL</name>
<dbReference type="GO" id="GO:0005576">
    <property type="term" value="C:extracellular region"/>
    <property type="evidence" value="ECO:0007669"/>
    <property type="project" value="UniProtKB-SubCell"/>
</dbReference>
<keyword evidence="3" id="KW-0964">Secreted</keyword>
<keyword evidence="8" id="KW-1185">Reference proteome</keyword>
<dbReference type="PANTHER" id="PTHR23414">
    <property type="entry name" value="ADRENOMEDULLIN, ADM"/>
    <property type="match status" value="1"/>
</dbReference>
<feature type="region of interest" description="Disordered" evidence="6">
    <location>
        <begin position="1"/>
        <end position="26"/>
    </location>
</feature>
<dbReference type="GO" id="GO:0010460">
    <property type="term" value="P:positive regulation of heart rate"/>
    <property type="evidence" value="ECO:0007669"/>
    <property type="project" value="TreeGrafter"/>
</dbReference>
<keyword evidence="5" id="KW-1015">Disulfide bond</keyword>
<organism evidence="7 8">
    <name type="scientific">Perca fluviatilis</name>
    <name type="common">European perch</name>
    <dbReference type="NCBI Taxonomy" id="8168"/>
    <lineage>
        <taxon>Eukaryota</taxon>
        <taxon>Metazoa</taxon>
        <taxon>Chordata</taxon>
        <taxon>Craniata</taxon>
        <taxon>Vertebrata</taxon>
        <taxon>Euteleostomi</taxon>
        <taxon>Actinopterygii</taxon>
        <taxon>Neopterygii</taxon>
        <taxon>Teleostei</taxon>
        <taxon>Neoteleostei</taxon>
        <taxon>Acanthomorphata</taxon>
        <taxon>Eupercaria</taxon>
        <taxon>Perciformes</taxon>
        <taxon>Percoidei</taxon>
        <taxon>Percidae</taxon>
        <taxon>Percinae</taxon>
        <taxon>Perca</taxon>
    </lineage>
</organism>
<evidence type="ECO:0000256" key="4">
    <source>
        <dbReference type="ARBA" id="ARBA00022729"/>
    </source>
</evidence>
<accession>A0A6A5E133</accession>
<dbReference type="InterPro" id="IPR021116">
    <property type="entry name" value="Calcitonin/adrenomedullin"/>
</dbReference>
<sequence length="180" mass="20154">MRRFQTHPLTLPSHYKGPQVERGDKLGHPAIDKRLRMVNSKSCSRFWDFLDGQCGMEIAVLLLLTVPLSAATPIRPTHRSDTVLSGDAVHALGVKKSEDTQEQYVQALKIIPFHSEDKHLDLEALKHSMAGKLRPRRAPQRGCQLGTCQVHNLANTLYHISKTNGKDESKKANDPQGYGR</sequence>
<feature type="region of interest" description="Disordered" evidence="6">
    <location>
        <begin position="161"/>
        <end position="180"/>
    </location>
</feature>
<dbReference type="GO" id="GO:0003073">
    <property type="term" value="P:regulation of systemic arterial blood pressure"/>
    <property type="evidence" value="ECO:0007669"/>
    <property type="project" value="TreeGrafter"/>
</dbReference>
<dbReference type="EMBL" id="VHII01000021">
    <property type="protein sequence ID" value="KAF1373940.1"/>
    <property type="molecule type" value="Genomic_DNA"/>
</dbReference>
<evidence type="ECO:0000313" key="8">
    <source>
        <dbReference type="Proteomes" id="UP000465112"/>
    </source>
</evidence>
<evidence type="ECO:0000256" key="1">
    <source>
        <dbReference type="ARBA" id="ARBA00004613"/>
    </source>
</evidence>
<reference evidence="7 8" key="1">
    <citation type="submission" date="2019-06" db="EMBL/GenBank/DDBJ databases">
        <title>A chromosome-scale genome assembly of the European perch, Perca fluviatilis.</title>
        <authorList>
            <person name="Roques C."/>
            <person name="Zahm M."/>
            <person name="Cabau C."/>
            <person name="Klopp C."/>
            <person name="Bouchez O."/>
            <person name="Donnadieu C."/>
            <person name="Kuhl H."/>
            <person name="Gislard M."/>
            <person name="Guendouz S."/>
            <person name="Journot L."/>
            <person name="Haffray P."/>
            <person name="Bestin A."/>
            <person name="Morvezen R."/>
            <person name="Feron R."/>
            <person name="Wen M."/>
            <person name="Jouanno E."/>
            <person name="Herpin A."/>
            <person name="Schartl M."/>
            <person name="Postlethwait J."/>
            <person name="Schaerlinger B."/>
            <person name="Chardard D."/>
            <person name="Lecocq T."/>
            <person name="Poncet C."/>
            <person name="Jaffrelo L."/>
            <person name="Lampietro C."/>
            <person name="Guiguen Y."/>
        </authorList>
    </citation>
    <scope>NUCLEOTIDE SEQUENCE [LARGE SCALE GENOMIC DNA]</scope>
    <source>
        <tissue evidence="7">Blood</tissue>
    </source>
</reference>
<dbReference type="GO" id="GO:0005179">
    <property type="term" value="F:hormone activity"/>
    <property type="evidence" value="ECO:0007669"/>
    <property type="project" value="InterPro"/>
</dbReference>
<dbReference type="GO" id="GO:0007189">
    <property type="term" value="P:adenylate cyclase-activating G protein-coupled receptor signaling pathway"/>
    <property type="evidence" value="ECO:0007669"/>
    <property type="project" value="TreeGrafter"/>
</dbReference>
<gene>
    <name evidence="7" type="ORF">PFLUV_G00244130</name>
</gene>
<feature type="compositionally biased region" description="Basic and acidic residues" evidence="6">
    <location>
        <begin position="164"/>
        <end position="173"/>
    </location>
</feature>
<proteinExistence type="inferred from homology"/>
<evidence type="ECO:0000256" key="6">
    <source>
        <dbReference type="SAM" id="MobiDB-lite"/>
    </source>
</evidence>
<evidence type="ECO:0000256" key="5">
    <source>
        <dbReference type="ARBA" id="ARBA00023157"/>
    </source>
</evidence>
<comment type="caution">
    <text evidence="7">The sequence shown here is derived from an EMBL/GenBank/DDBJ whole genome shotgun (WGS) entry which is preliminary data.</text>
</comment>
<keyword evidence="4" id="KW-0732">Signal</keyword>
<protein>
    <submittedName>
        <fullName evidence="7">Uncharacterized protein</fullName>
    </submittedName>
</protein>
<dbReference type="Pfam" id="PF00214">
    <property type="entry name" value="Calc_CGRP_IAPP"/>
    <property type="match status" value="1"/>
</dbReference>
<dbReference type="PANTHER" id="PTHR23414:SF6">
    <property type="entry name" value="ADRENOMEDULLIN-5-LIKE PROTEIN-RELATED"/>
    <property type="match status" value="1"/>
</dbReference>
<evidence type="ECO:0000313" key="7">
    <source>
        <dbReference type="EMBL" id="KAF1373940.1"/>
    </source>
</evidence>
<dbReference type="AlphaFoldDB" id="A0A6A5E133"/>
<comment type="subcellular location">
    <subcellularLocation>
        <location evidence="1">Secreted</location>
    </subcellularLocation>
</comment>
<evidence type="ECO:0000256" key="2">
    <source>
        <dbReference type="ARBA" id="ARBA00010575"/>
    </source>
</evidence>